<feature type="transmembrane region" description="Helical" evidence="11">
    <location>
        <begin position="305"/>
        <end position="322"/>
    </location>
</feature>
<evidence type="ECO:0000256" key="9">
    <source>
        <dbReference type="ARBA" id="ARBA00023049"/>
    </source>
</evidence>
<comment type="cofactor">
    <cofactor evidence="1">
        <name>Zn(2+)</name>
        <dbReference type="ChEBI" id="CHEBI:29105"/>
    </cofactor>
</comment>
<dbReference type="Gene3D" id="2.30.42.10">
    <property type="match status" value="1"/>
</dbReference>
<dbReference type="InterPro" id="IPR036034">
    <property type="entry name" value="PDZ_sf"/>
</dbReference>
<protein>
    <submittedName>
        <fullName evidence="14">Site-2 protease</fullName>
    </submittedName>
</protein>
<evidence type="ECO:0000256" key="6">
    <source>
        <dbReference type="ARBA" id="ARBA00022801"/>
    </source>
</evidence>
<feature type="transmembrane region" description="Helical" evidence="11">
    <location>
        <begin position="282"/>
        <end position="299"/>
    </location>
</feature>
<keyword evidence="10 11" id="KW-0472">Membrane</keyword>
<keyword evidence="4 14" id="KW-0645">Protease</keyword>
<evidence type="ECO:0000256" key="4">
    <source>
        <dbReference type="ARBA" id="ARBA00022670"/>
    </source>
</evidence>
<dbReference type="SUPFAM" id="SSF50156">
    <property type="entry name" value="PDZ domain-like"/>
    <property type="match status" value="1"/>
</dbReference>
<dbReference type="GO" id="GO:0004222">
    <property type="term" value="F:metalloendopeptidase activity"/>
    <property type="evidence" value="ECO:0007669"/>
    <property type="project" value="InterPro"/>
</dbReference>
<evidence type="ECO:0000256" key="1">
    <source>
        <dbReference type="ARBA" id="ARBA00001947"/>
    </source>
</evidence>
<dbReference type="RefSeq" id="WP_002705386.1">
    <property type="nucleotide sequence ID" value="NZ_AGRW01000051.1"/>
</dbReference>
<accession>H7EMB1</accession>
<dbReference type="STRING" id="907348.TresaDRAFT_0333"/>
<evidence type="ECO:0000256" key="10">
    <source>
        <dbReference type="ARBA" id="ARBA00023136"/>
    </source>
</evidence>
<keyword evidence="6" id="KW-0378">Hydrolase</keyword>
<feature type="transmembrane region" description="Helical" evidence="11">
    <location>
        <begin position="334"/>
        <end position="357"/>
    </location>
</feature>
<evidence type="ECO:0000256" key="7">
    <source>
        <dbReference type="ARBA" id="ARBA00022833"/>
    </source>
</evidence>
<dbReference type="GO" id="GO:0016020">
    <property type="term" value="C:membrane"/>
    <property type="evidence" value="ECO:0007669"/>
    <property type="project" value="UniProtKB-SubCell"/>
</dbReference>
<dbReference type="InterPro" id="IPR004387">
    <property type="entry name" value="Pept_M50_Zn"/>
</dbReference>
<name>H7EMB1_9SPIR</name>
<evidence type="ECO:0000256" key="8">
    <source>
        <dbReference type="ARBA" id="ARBA00022989"/>
    </source>
</evidence>
<dbReference type="AlphaFoldDB" id="H7EMB1"/>
<dbReference type="InterPro" id="IPR008915">
    <property type="entry name" value="Peptidase_M50"/>
</dbReference>
<keyword evidence="9" id="KW-0482">Metalloprotease</keyword>
<proteinExistence type="inferred from homology"/>
<evidence type="ECO:0000313" key="14">
    <source>
        <dbReference type="EMBL" id="EIC01196.1"/>
    </source>
</evidence>
<evidence type="ECO:0000259" key="13">
    <source>
        <dbReference type="Pfam" id="PF17820"/>
    </source>
</evidence>
<keyword evidence="7" id="KW-0862">Zinc</keyword>
<evidence type="ECO:0000256" key="5">
    <source>
        <dbReference type="ARBA" id="ARBA00022692"/>
    </source>
</evidence>
<evidence type="ECO:0000256" key="2">
    <source>
        <dbReference type="ARBA" id="ARBA00004141"/>
    </source>
</evidence>
<evidence type="ECO:0000256" key="3">
    <source>
        <dbReference type="ARBA" id="ARBA00007931"/>
    </source>
</evidence>
<dbReference type="Pfam" id="PF17820">
    <property type="entry name" value="PDZ_6"/>
    <property type="match status" value="1"/>
</dbReference>
<dbReference type="CDD" id="cd06163">
    <property type="entry name" value="S2P-M50_PDZ_RseP-like"/>
    <property type="match status" value="1"/>
</dbReference>
<sequence length="366" mass="39189">MGIVYGLLVLEAIVFLHELGHYAVGRLLGMDVESFSLGFGPVIFHREAFGTDWRISLVPLGGYCAFRDEVFDEFAVQKEGSYGAARPIFRAAVNFAGPLVNFIVAFMALVVAAMSWKTAYSQEPVVEIASESVHGVHSAAGDAGIMSGDRIVSIDGERVAAFSDIRRLVSDRPGEVLEVVFERNGTSGAEMKSTSVKVGQSGDAGVLGVVAMKEKIPPEPFFRAVASGFSGALKMVRLTVGVFSPSNLRAAFGGRGIVDGISENVAGPVQIMSLIGDTASSGLPPFLYFVALVNVSLFVLNMLPVAPFDGFGIVLAFVEIFFRRRPSKRVRSAIGIFGTAVIASLFCVAVLSDFVYIQELLKNVWK</sequence>
<feature type="transmembrane region" description="Helical" evidence="11">
    <location>
        <begin position="95"/>
        <end position="114"/>
    </location>
</feature>
<comment type="similarity">
    <text evidence="3">Belongs to the peptidase M50B family.</text>
</comment>
<keyword evidence="5 11" id="KW-0812">Transmembrane</keyword>
<organism evidence="14 15">
    <name type="scientific">Treponema saccharophilum DSM 2985</name>
    <dbReference type="NCBI Taxonomy" id="907348"/>
    <lineage>
        <taxon>Bacteria</taxon>
        <taxon>Pseudomonadati</taxon>
        <taxon>Spirochaetota</taxon>
        <taxon>Spirochaetia</taxon>
        <taxon>Spirochaetales</taxon>
        <taxon>Treponemataceae</taxon>
        <taxon>Treponema</taxon>
    </lineage>
</organism>
<dbReference type="OrthoDB" id="9782003at2"/>
<evidence type="ECO:0000313" key="15">
    <source>
        <dbReference type="Proteomes" id="UP000003571"/>
    </source>
</evidence>
<dbReference type="Proteomes" id="UP000003571">
    <property type="component" value="Unassembled WGS sequence"/>
</dbReference>
<feature type="domain" description="Peptidase M50" evidence="12">
    <location>
        <begin position="6"/>
        <end position="343"/>
    </location>
</feature>
<comment type="subcellular location">
    <subcellularLocation>
        <location evidence="2">Membrane</location>
        <topology evidence="2">Multi-pass membrane protein</topology>
    </subcellularLocation>
</comment>
<evidence type="ECO:0000259" key="12">
    <source>
        <dbReference type="Pfam" id="PF02163"/>
    </source>
</evidence>
<dbReference type="Pfam" id="PF02163">
    <property type="entry name" value="Peptidase_M50"/>
    <property type="match status" value="1"/>
</dbReference>
<dbReference type="PATRIC" id="fig|907348.3.peg.2088"/>
<feature type="domain" description="PDZ" evidence="13">
    <location>
        <begin position="137"/>
        <end position="183"/>
    </location>
</feature>
<dbReference type="GO" id="GO:0006508">
    <property type="term" value="P:proteolysis"/>
    <property type="evidence" value="ECO:0007669"/>
    <property type="project" value="UniProtKB-KW"/>
</dbReference>
<dbReference type="eggNOG" id="COG0750">
    <property type="taxonomic scope" value="Bacteria"/>
</dbReference>
<dbReference type="PANTHER" id="PTHR42837:SF2">
    <property type="entry name" value="MEMBRANE METALLOPROTEASE ARASP2, CHLOROPLASTIC-RELATED"/>
    <property type="match status" value="1"/>
</dbReference>
<keyword evidence="8 11" id="KW-1133">Transmembrane helix</keyword>
<gene>
    <name evidence="14" type="ORF">TresaDRAFT_0333</name>
</gene>
<keyword evidence="15" id="KW-1185">Reference proteome</keyword>
<comment type="caution">
    <text evidence="14">The sequence shown here is derived from an EMBL/GenBank/DDBJ whole genome shotgun (WGS) entry which is preliminary data.</text>
</comment>
<dbReference type="InterPro" id="IPR041489">
    <property type="entry name" value="PDZ_6"/>
</dbReference>
<evidence type="ECO:0000256" key="11">
    <source>
        <dbReference type="SAM" id="Phobius"/>
    </source>
</evidence>
<dbReference type="PANTHER" id="PTHR42837">
    <property type="entry name" value="REGULATOR OF SIGMA-E PROTEASE RSEP"/>
    <property type="match status" value="1"/>
</dbReference>
<dbReference type="EMBL" id="AGRW01000051">
    <property type="protein sequence ID" value="EIC01196.1"/>
    <property type="molecule type" value="Genomic_DNA"/>
</dbReference>
<reference evidence="14 15" key="1">
    <citation type="submission" date="2011-09" db="EMBL/GenBank/DDBJ databases">
        <title>The draft genome of Treponema saccharophilum DSM 2985.</title>
        <authorList>
            <consortium name="US DOE Joint Genome Institute (JGI-PGF)"/>
            <person name="Lucas S."/>
            <person name="Copeland A."/>
            <person name="Lapidus A."/>
            <person name="Glavina del Rio T."/>
            <person name="Dalin E."/>
            <person name="Tice H."/>
            <person name="Bruce D."/>
            <person name="Goodwin L."/>
            <person name="Pitluck S."/>
            <person name="Peters L."/>
            <person name="Kyrpides N."/>
            <person name="Mavromatis K."/>
            <person name="Ivanova N."/>
            <person name="Markowitz V."/>
            <person name="Cheng J.-F."/>
            <person name="Hugenholtz P."/>
            <person name="Woyke T."/>
            <person name="Wu D."/>
            <person name="Gronow S."/>
            <person name="Wellnitz S."/>
            <person name="Brambilla E."/>
            <person name="Klenk H.-P."/>
            <person name="Eisen J.A."/>
        </authorList>
    </citation>
    <scope>NUCLEOTIDE SEQUENCE [LARGE SCALE GENOMIC DNA]</scope>
    <source>
        <strain evidence="14 15">DSM 2985</strain>
    </source>
</reference>